<accession>A0A7W5AH03</accession>
<dbReference type="InterPro" id="IPR050465">
    <property type="entry name" value="UPF0194_transport"/>
</dbReference>
<dbReference type="PANTHER" id="PTHR32347">
    <property type="entry name" value="EFFLUX SYSTEM COMPONENT YKNX-RELATED"/>
    <property type="match status" value="1"/>
</dbReference>
<dbReference type="InterPro" id="IPR036365">
    <property type="entry name" value="PGBD-like_sf"/>
</dbReference>
<dbReference type="SUPFAM" id="SSF47090">
    <property type="entry name" value="PGBD-like"/>
    <property type="match status" value="1"/>
</dbReference>
<comment type="caution">
    <text evidence="5">The sequence shown here is derived from an EMBL/GenBank/DDBJ whole genome shotgun (WGS) entry which is preliminary data.</text>
</comment>
<dbReference type="Gene3D" id="1.10.101.10">
    <property type="entry name" value="PGBD-like superfamily/PGBD"/>
    <property type="match status" value="1"/>
</dbReference>
<evidence type="ECO:0000256" key="2">
    <source>
        <dbReference type="ARBA" id="ARBA00023054"/>
    </source>
</evidence>
<proteinExistence type="predicted"/>
<reference evidence="5 6" key="1">
    <citation type="submission" date="2020-08" db="EMBL/GenBank/DDBJ databases">
        <title>Genomic Encyclopedia of Type Strains, Phase III (KMG-III): the genomes of soil and plant-associated and newly described type strains.</title>
        <authorList>
            <person name="Whitman W."/>
        </authorList>
    </citation>
    <scope>NUCLEOTIDE SEQUENCE [LARGE SCALE GENOMIC DNA]</scope>
    <source>
        <strain evidence="5 6">CECT 3287</strain>
    </source>
</reference>
<keyword evidence="5" id="KW-0378">Hydrolase</keyword>
<comment type="subcellular location">
    <subcellularLocation>
        <location evidence="1">Cell envelope</location>
    </subcellularLocation>
</comment>
<dbReference type="Proteomes" id="UP000590749">
    <property type="component" value="Unassembled WGS sequence"/>
</dbReference>
<organism evidence="5 6">
    <name type="scientific">Actinoplanes campanulatus</name>
    <dbReference type="NCBI Taxonomy" id="113559"/>
    <lineage>
        <taxon>Bacteria</taxon>
        <taxon>Bacillati</taxon>
        <taxon>Actinomycetota</taxon>
        <taxon>Actinomycetes</taxon>
        <taxon>Micromonosporales</taxon>
        <taxon>Micromonosporaceae</taxon>
        <taxon>Actinoplanes</taxon>
    </lineage>
</organism>
<evidence type="ECO:0000256" key="1">
    <source>
        <dbReference type="ARBA" id="ARBA00004196"/>
    </source>
</evidence>
<keyword evidence="2" id="KW-0175">Coiled coil</keyword>
<sequence length="343" mass="35358">MAPKRTLLVLPALGVTVIAVAAGTGMLGGADDPGDVALAGPPATATVEKRTLTRTEKVGGDLGFGDTTGVQAPLTGGGMVTWLPGEGDVLKRGDTVYRLDQRRVPLLYGTIPLFRRLSAGSEGADVRQLELNLHALGYTGFTVDADYTSSTAAAVRDWQEDLGRTETGRVEPGDAVVSSGARRVAEITTQTGAAASGVLLRWTGTTRVVTVDLDTDYADLVKNGTTATVELPDGTGVTARVTDIGTPTSQEKGGATLPVELAVPDQKRLGRYQIATVQVILAAETRKDVFAVPVTALVARSGGGYAVMTGGEYLPVKTGLFSGGYVEISGDGVTEGLSVGVPE</sequence>
<dbReference type="RefSeq" id="WP_183221249.1">
    <property type="nucleotide sequence ID" value="NZ_BMPW01000005.1"/>
</dbReference>
<dbReference type="InterPro" id="IPR002477">
    <property type="entry name" value="Peptidoglycan-bd-like"/>
</dbReference>
<dbReference type="EMBL" id="JACHXF010000007">
    <property type="protein sequence ID" value="MBB3096048.1"/>
    <property type="molecule type" value="Genomic_DNA"/>
</dbReference>
<evidence type="ECO:0000256" key="3">
    <source>
        <dbReference type="SAM" id="SignalP"/>
    </source>
</evidence>
<gene>
    <name evidence="5" type="ORF">FHR83_003718</name>
</gene>
<dbReference type="GO" id="GO:0030313">
    <property type="term" value="C:cell envelope"/>
    <property type="evidence" value="ECO:0007669"/>
    <property type="project" value="UniProtKB-SubCell"/>
</dbReference>
<dbReference type="Pfam" id="PF01471">
    <property type="entry name" value="PG_binding_1"/>
    <property type="match status" value="1"/>
</dbReference>
<feature type="domain" description="Peptidoglycan binding-like" evidence="4">
    <location>
        <begin position="123"/>
        <end position="171"/>
    </location>
</feature>
<evidence type="ECO:0000313" key="5">
    <source>
        <dbReference type="EMBL" id="MBB3096048.1"/>
    </source>
</evidence>
<keyword evidence="6" id="KW-1185">Reference proteome</keyword>
<feature type="signal peptide" evidence="3">
    <location>
        <begin position="1"/>
        <end position="21"/>
    </location>
</feature>
<dbReference type="PANTHER" id="PTHR32347:SF23">
    <property type="entry name" value="BLL5650 PROTEIN"/>
    <property type="match status" value="1"/>
</dbReference>
<evidence type="ECO:0000259" key="4">
    <source>
        <dbReference type="Pfam" id="PF01471"/>
    </source>
</evidence>
<evidence type="ECO:0000313" key="6">
    <source>
        <dbReference type="Proteomes" id="UP000590749"/>
    </source>
</evidence>
<dbReference type="GO" id="GO:0016787">
    <property type="term" value="F:hydrolase activity"/>
    <property type="evidence" value="ECO:0007669"/>
    <property type="project" value="UniProtKB-KW"/>
</dbReference>
<name>A0A7W5AH03_9ACTN</name>
<dbReference type="InterPro" id="IPR036366">
    <property type="entry name" value="PGBDSf"/>
</dbReference>
<dbReference type="AlphaFoldDB" id="A0A7W5AH03"/>
<keyword evidence="3" id="KW-0732">Signal</keyword>
<protein>
    <submittedName>
        <fullName evidence="5">Peptidoglycan hydrolase-like protein with peptidoglycan-binding domain</fullName>
    </submittedName>
</protein>
<feature type="chain" id="PRO_5031305788" evidence="3">
    <location>
        <begin position="22"/>
        <end position="343"/>
    </location>
</feature>